<name>A0A284RJL9_ARMOS</name>
<dbReference type="OrthoDB" id="2104739at2759"/>
<sequence length="372" mass="41290">MFHLPLPSDFTPRPLPSNPFLQADLYAAFNLCLNLESRAHLVPLPDPRHPPVVLCACVLGYTLLEVPSVSGNEHMTKSINEVNTDDALLALGNYYIQSLLHIFTTKGPGTPVPSDDPSSPDVDNLAEFRRYILEQSSMNPSRAKKAASISGTFHALLRDGFHCMLKTNMYDVEYLDRKLSAVLARNPNCDAEPLKCAHIFPETFDSNLGENDEFRLSDKVSPIWAVVRMIGIQMEELNGTGIHRLENSLTLCSGFFEYFNRLALWLQAVKDQPHTYVVVSTSPATLRRLPSRVVTFTTPDPEALPLPSPVYLAIHAACCRIARMSGAADYVDKVLREKEELRARTASMGILAEDGSSMDVFGQYITAVLRVP</sequence>
<reference evidence="2" key="1">
    <citation type="journal article" date="2017" name="Nat. Ecol. Evol.">
        <title>Genome expansion and lineage-specific genetic innovations in the forest pathogenic fungi Armillaria.</title>
        <authorList>
            <person name="Sipos G."/>
            <person name="Prasanna A.N."/>
            <person name="Walter M.C."/>
            <person name="O'Connor E."/>
            <person name="Balint B."/>
            <person name="Krizsan K."/>
            <person name="Kiss B."/>
            <person name="Hess J."/>
            <person name="Varga T."/>
            <person name="Slot J."/>
            <person name="Riley R."/>
            <person name="Boka B."/>
            <person name="Rigling D."/>
            <person name="Barry K."/>
            <person name="Lee J."/>
            <person name="Mihaltcheva S."/>
            <person name="LaButti K."/>
            <person name="Lipzen A."/>
            <person name="Waldron R."/>
            <person name="Moloney N.M."/>
            <person name="Sperisen C."/>
            <person name="Kredics L."/>
            <person name="Vagvoelgyi C."/>
            <person name="Patrignani A."/>
            <person name="Fitzpatrick D."/>
            <person name="Nagy I."/>
            <person name="Doyle S."/>
            <person name="Anderson J.B."/>
            <person name="Grigoriev I.V."/>
            <person name="Gueldener U."/>
            <person name="Muensterkoetter M."/>
            <person name="Nagy L.G."/>
        </authorList>
    </citation>
    <scope>NUCLEOTIDE SEQUENCE [LARGE SCALE GENOMIC DNA]</scope>
    <source>
        <strain evidence="2">C18/9</strain>
    </source>
</reference>
<gene>
    <name evidence="1" type="ORF">ARMOST_12328</name>
</gene>
<protein>
    <recommendedName>
        <fullName evidence="3">HNH nuclease domain-containing protein</fullName>
    </recommendedName>
</protein>
<organism evidence="1 2">
    <name type="scientific">Armillaria ostoyae</name>
    <name type="common">Armillaria root rot fungus</name>
    <dbReference type="NCBI Taxonomy" id="47428"/>
    <lineage>
        <taxon>Eukaryota</taxon>
        <taxon>Fungi</taxon>
        <taxon>Dikarya</taxon>
        <taxon>Basidiomycota</taxon>
        <taxon>Agaricomycotina</taxon>
        <taxon>Agaricomycetes</taxon>
        <taxon>Agaricomycetidae</taxon>
        <taxon>Agaricales</taxon>
        <taxon>Marasmiineae</taxon>
        <taxon>Physalacriaceae</taxon>
        <taxon>Armillaria</taxon>
    </lineage>
</organism>
<dbReference type="AlphaFoldDB" id="A0A284RJL9"/>
<dbReference type="OMA" id="RSTHAKY"/>
<proteinExistence type="predicted"/>
<dbReference type="STRING" id="47428.A0A284RJL9"/>
<accession>A0A284RJL9</accession>
<keyword evidence="2" id="KW-1185">Reference proteome</keyword>
<dbReference type="EMBL" id="FUEG01000010">
    <property type="protein sequence ID" value="SJL08953.1"/>
    <property type="molecule type" value="Genomic_DNA"/>
</dbReference>
<dbReference type="Proteomes" id="UP000219338">
    <property type="component" value="Unassembled WGS sequence"/>
</dbReference>
<evidence type="ECO:0008006" key="3">
    <source>
        <dbReference type="Google" id="ProtNLM"/>
    </source>
</evidence>
<evidence type="ECO:0000313" key="1">
    <source>
        <dbReference type="EMBL" id="SJL08953.1"/>
    </source>
</evidence>
<evidence type="ECO:0000313" key="2">
    <source>
        <dbReference type="Proteomes" id="UP000219338"/>
    </source>
</evidence>